<dbReference type="Proteomes" id="UP001562357">
    <property type="component" value="Unassembled WGS sequence"/>
</dbReference>
<keyword evidence="1" id="KW-0732">Signal</keyword>
<reference evidence="3" key="1">
    <citation type="submission" date="2024-06" db="EMBL/GenBank/DDBJ databases">
        <title>Draft Genome Sequences of Epichloe bromicola Strains Isolated from Elymus ciliaris.</title>
        <authorList>
            <consortium name="Epichloe bromicola genome sequencing consortium"/>
            <person name="Miura A."/>
            <person name="Imano S."/>
            <person name="Ashida A."/>
            <person name="Sato I."/>
            <person name="Chiba S."/>
            <person name="Tanaka A."/>
            <person name="Camagna M."/>
            <person name="Takemoto D."/>
        </authorList>
    </citation>
    <scope>NUCLEOTIDE SEQUENCE [LARGE SCALE GENOMIC DNA]</scope>
    <source>
        <strain evidence="3">DP</strain>
    </source>
</reference>
<comment type="caution">
    <text evidence="2">The sequence shown here is derived from an EMBL/GenBank/DDBJ whole genome shotgun (WGS) entry which is preliminary data.</text>
</comment>
<feature type="chain" id="PRO_5046848688" evidence="1">
    <location>
        <begin position="19"/>
        <end position="177"/>
    </location>
</feature>
<proteinExistence type="predicted"/>
<evidence type="ECO:0000256" key="1">
    <source>
        <dbReference type="SAM" id="SignalP"/>
    </source>
</evidence>
<dbReference type="EMBL" id="BAAFGZ010000306">
    <property type="protein sequence ID" value="GAB0137697.1"/>
    <property type="molecule type" value="Genomic_DNA"/>
</dbReference>
<accession>A0ABQ0CW63</accession>
<protein>
    <submittedName>
        <fullName evidence="2">Uncharacterized protein</fullName>
    </submittedName>
</protein>
<organism evidence="2 3">
    <name type="scientific">Epichloe bromicola</name>
    <dbReference type="NCBI Taxonomy" id="79588"/>
    <lineage>
        <taxon>Eukaryota</taxon>
        <taxon>Fungi</taxon>
        <taxon>Dikarya</taxon>
        <taxon>Ascomycota</taxon>
        <taxon>Pezizomycotina</taxon>
        <taxon>Sordariomycetes</taxon>
        <taxon>Hypocreomycetidae</taxon>
        <taxon>Hypocreales</taxon>
        <taxon>Clavicipitaceae</taxon>
        <taxon>Epichloe</taxon>
    </lineage>
</organism>
<evidence type="ECO:0000313" key="2">
    <source>
        <dbReference type="EMBL" id="GAB0137697.1"/>
    </source>
</evidence>
<gene>
    <name evidence="2" type="primary">g5953</name>
    <name evidence="2" type="ORF">EsDP_00005953</name>
</gene>
<sequence length="177" mass="19597">MRFLRAFFFFATAVCSAAVQPDAASGAPTLLEHEPVTAELADVDALFSRQAGGGCMPFPVNPFRFHRRAPPGAVSIQETIDNSAVATYYVDGVRVVIQARNIHTNYNLGVNAHDPRGGRGHIVLVNYRNTLWRTPPRHSMQVNYENRPVGDCVRLPRLDGTWYIQMGSPNDELKMGS</sequence>
<name>A0ABQ0CW63_9HYPO</name>
<feature type="signal peptide" evidence="1">
    <location>
        <begin position="1"/>
        <end position="18"/>
    </location>
</feature>
<keyword evidence="3" id="KW-1185">Reference proteome</keyword>
<evidence type="ECO:0000313" key="3">
    <source>
        <dbReference type="Proteomes" id="UP001562357"/>
    </source>
</evidence>